<feature type="transmembrane region" description="Helical" evidence="2">
    <location>
        <begin position="20"/>
        <end position="40"/>
    </location>
</feature>
<dbReference type="AlphaFoldDB" id="A0A4R2N0C0"/>
<dbReference type="Proteomes" id="UP000294841">
    <property type="component" value="Unassembled WGS sequence"/>
</dbReference>
<reference evidence="3 4" key="1">
    <citation type="submission" date="2019-03" db="EMBL/GenBank/DDBJ databases">
        <title>Genomic Encyclopedia of Type Strains, Phase IV (KMG-IV): sequencing the most valuable type-strain genomes for metagenomic binning, comparative biology and taxonomic classification.</title>
        <authorList>
            <person name="Goeker M."/>
        </authorList>
    </citation>
    <scope>NUCLEOTIDE SEQUENCE [LARGE SCALE GENOMIC DNA]</scope>
    <source>
        <strain evidence="3 4">DSM 28231</strain>
    </source>
</reference>
<dbReference type="RefSeq" id="WP_132023393.1">
    <property type="nucleotide sequence ID" value="NZ_CP016605.1"/>
</dbReference>
<feature type="transmembrane region" description="Helical" evidence="2">
    <location>
        <begin position="97"/>
        <end position="117"/>
    </location>
</feature>
<evidence type="ECO:0000313" key="4">
    <source>
        <dbReference type="Proteomes" id="UP000294841"/>
    </source>
</evidence>
<evidence type="ECO:0000313" key="3">
    <source>
        <dbReference type="EMBL" id="TCP12793.1"/>
    </source>
</evidence>
<keyword evidence="1" id="KW-0175">Coiled coil</keyword>
<dbReference type="EMBL" id="SLXI01000003">
    <property type="protein sequence ID" value="TCP12793.1"/>
    <property type="molecule type" value="Genomic_DNA"/>
</dbReference>
<evidence type="ECO:0000256" key="2">
    <source>
        <dbReference type="SAM" id="Phobius"/>
    </source>
</evidence>
<comment type="caution">
    <text evidence="3">The sequence shown here is derived from an EMBL/GenBank/DDBJ whole genome shotgun (WGS) entry which is preliminary data.</text>
</comment>
<keyword evidence="2" id="KW-0472">Membrane</keyword>
<name>A0A4R2N0C0_9PAST</name>
<feature type="transmembrane region" description="Helical" evidence="2">
    <location>
        <begin position="173"/>
        <end position="202"/>
    </location>
</feature>
<keyword evidence="4" id="KW-1185">Reference proteome</keyword>
<protein>
    <submittedName>
        <fullName evidence="3">Uncharacterized protein</fullName>
    </submittedName>
</protein>
<keyword evidence="2" id="KW-1133">Transmembrane helix</keyword>
<evidence type="ECO:0000256" key="1">
    <source>
        <dbReference type="SAM" id="Coils"/>
    </source>
</evidence>
<proteinExistence type="predicted"/>
<feature type="coiled-coil region" evidence="1">
    <location>
        <begin position="359"/>
        <end position="401"/>
    </location>
</feature>
<organism evidence="3 4">
    <name type="scientific">Bisgaardia hudsonensis</name>
    <dbReference type="NCBI Taxonomy" id="109472"/>
    <lineage>
        <taxon>Bacteria</taxon>
        <taxon>Pseudomonadati</taxon>
        <taxon>Pseudomonadota</taxon>
        <taxon>Gammaproteobacteria</taxon>
        <taxon>Pasteurellales</taxon>
        <taxon>Pasteurellaceae</taxon>
        <taxon>Bisgaardia</taxon>
    </lineage>
</organism>
<feature type="transmembrane region" description="Helical" evidence="2">
    <location>
        <begin position="209"/>
        <end position="226"/>
    </location>
</feature>
<gene>
    <name evidence="3" type="ORF">EV697_10397</name>
</gene>
<accession>A0A4R2N0C0</accession>
<feature type="transmembrane region" description="Helical" evidence="2">
    <location>
        <begin position="129"/>
        <end position="148"/>
    </location>
</feature>
<feature type="transmembrane region" description="Helical" evidence="2">
    <location>
        <begin position="61"/>
        <end position="82"/>
    </location>
</feature>
<sequence>MLRYYSILLGLHLFFGVDNNYLIIAMAVTGFILFNIEKIKIPLVRAIMMLTNYKIWKMHKYIESFVGVIFVIVLTLCLYYYLSNINKNKISYREINSFLFLFFPIINYFVVSISLDISKKILEQLNKSAFIVFSSLLVVMGYWGYYAITDDIVRILEFDYKNFDFLFLSSFSIYYILYLIIVKLSILFVILVSELILIAIFLKKFNKEITIKFFVISIFWLFWGGYSHPMLERMIEGQYTDIIIKNSIVEFSYKAPPKKCVKFFNETQKKSLSEEIKELLGKFENINDFYKNIPSQLEEFKRYKEFNNQLSSEINNILDSIISKIGKEMEESSTTIKNKEKKRVNILEQIKTFDGYRELGTILENLENIKKEIDSIKSNEKDKIKEILNNAYQDLKESEKTRIYFLSTNEISVARYNENKGYIFTIEKCDSNSEQ</sequence>
<keyword evidence="2" id="KW-0812">Transmembrane</keyword>